<evidence type="ECO:0000256" key="12">
    <source>
        <dbReference type="ARBA" id="ARBA00023328"/>
    </source>
</evidence>
<comment type="similarity">
    <text evidence="3">Belongs to the SKA2 family.</text>
</comment>
<evidence type="ECO:0000256" key="4">
    <source>
        <dbReference type="ARBA" id="ARBA00022454"/>
    </source>
</evidence>
<organism evidence="15 16">
    <name type="scientific">Rattus norvegicus</name>
    <name type="common">Rat</name>
    <dbReference type="NCBI Taxonomy" id="10116"/>
    <lineage>
        <taxon>Eukaryota</taxon>
        <taxon>Metazoa</taxon>
        <taxon>Chordata</taxon>
        <taxon>Craniata</taxon>
        <taxon>Vertebrata</taxon>
        <taxon>Euteleostomi</taxon>
        <taxon>Mammalia</taxon>
        <taxon>Eutheria</taxon>
        <taxon>Euarchontoglires</taxon>
        <taxon>Glires</taxon>
        <taxon>Rodentia</taxon>
        <taxon>Myomorpha</taxon>
        <taxon>Muroidea</taxon>
        <taxon>Muridae</taxon>
        <taxon>Murinae</taxon>
        <taxon>Rattus</taxon>
    </lineage>
</organism>
<sequence>MGIVYFINLCVHILSLRGWVFPVALAVLELLASNSQRVLQLCLPSAGVKGFQKADSDLDYLQYRLEYEVKINHPHSAGEKNAVAILKELSAIKSRYQALCARFKTVSVEQKETKSCICAILNKTMTMLQELQKQTNLELTLLTEEEKAVTERLKSHVPDVENGILQRNFDGEKISSKEIQRGV</sequence>
<proteinExistence type="inferred from homology"/>
<evidence type="ECO:0000313" key="15">
    <source>
        <dbReference type="Ensembl" id="ENSRNOP00000100743.1"/>
    </source>
</evidence>
<name>A0ABK0KZG7_RAT</name>
<dbReference type="Proteomes" id="UP000002494">
    <property type="component" value="Chromosome 10"/>
</dbReference>
<dbReference type="PANTHER" id="PTHR32017:SF3">
    <property type="entry name" value="SPINDLE AND KINETOCHORE-ASSOCIATED PROTEIN 2"/>
    <property type="match status" value="1"/>
</dbReference>
<evidence type="ECO:0000313" key="16">
    <source>
        <dbReference type="Proteomes" id="UP000002494"/>
    </source>
</evidence>
<feature type="domain" description="Ska2 N-terminal" evidence="14">
    <location>
        <begin position="50"/>
        <end position="153"/>
    </location>
</feature>
<keyword evidence="7" id="KW-0493">Microtubule</keyword>
<evidence type="ECO:0000256" key="8">
    <source>
        <dbReference type="ARBA" id="ARBA00022776"/>
    </source>
</evidence>
<keyword evidence="5" id="KW-0963">Cytoplasm</keyword>
<evidence type="ECO:0000259" key="14">
    <source>
        <dbReference type="Pfam" id="PF16740"/>
    </source>
</evidence>
<dbReference type="GeneTree" id="ENSGT00390000009588"/>
<evidence type="ECO:0000256" key="1">
    <source>
        <dbReference type="ARBA" id="ARBA00004186"/>
    </source>
</evidence>
<reference evidence="15" key="3">
    <citation type="submission" date="2025-09" db="UniProtKB">
        <authorList>
            <consortium name="Ensembl"/>
        </authorList>
    </citation>
    <scope>IDENTIFICATION</scope>
    <source>
        <strain evidence="15">Brown Norway</strain>
    </source>
</reference>
<dbReference type="Gene3D" id="6.10.250.1380">
    <property type="match status" value="1"/>
</dbReference>
<dbReference type="Ensembl" id="ENSRNOT00000141653.1">
    <property type="protein sequence ID" value="ENSRNOP00000100743.1"/>
    <property type="gene ID" value="ENSRNOG00000025981.5"/>
</dbReference>
<keyword evidence="12" id="KW-0137">Centromere</keyword>
<protein>
    <recommendedName>
        <fullName evidence="13">Protein FAM33A</fullName>
    </recommendedName>
</protein>
<evidence type="ECO:0000256" key="5">
    <source>
        <dbReference type="ARBA" id="ARBA00022490"/>
    </source>
</evidence>
<evidence type="ECO:0000256" key="6">
    <source>
        <dbReference type="ARBA" id="ARBA00022618"/>
    </source>
</evidence>
<keyword evidence="4" id="KW-0158">Chromosome</keyword>
<reference evidence="15" key="1">
    <citation type="submission" date="2024-01" db="EMBL/GenBank/DDBJ databases">
        <title>GRCr8: a new rat reference genome assembly contstructed from accurate long reads and long range scaffolding.</title>
        <authorList>
            <person name="Doris P.A."/>
            <person name="Kalbfleisch T."/>
            <person name="Li K."/>
            <person name="Howe K."/>
            <person name="Wood J."/>
        </authorList>
    </citation>
    <scope>NUCLEOTIDE SEQUENCE [LARGE SCALE GENOMIC DNA]</scope>
    <source>
        <strain evidence="15">Brown Norway</strain>
    </source>
</reference>
<evidence type="ECO:0000256" key="10">
    <source>
        <dbReference type="ARBA" id="ARBA00023212"/>
    </source>
</evidence>
<keyword evidence="11" id="KW-0131">Cell cycle</keyword>
<evidence type="ECO:0000256" key="3">
    <source>
        <dbReference type="ARBA" id="ARBA00010684"/>
    </source>
</evidence>
<keyword evidence="9" id="KW-0995">Kinetochore</keyword>
<evidence type="ECO:0000256" key="2">
    <source>
        <dbReference type="ARBA" id="ARBA00004629"/>
    </source>
</evidence>
<evidence type="ECO:0000256" key="13">
    <source>
        <dbReference type="ARBA" id="ARBA00029651"/>
    </source>
</evidence>
<comment type="subcellular location">
    <subcellularLocation>
        <location evidence="2">Chromosome</location>
        <location evidence="2">Centromere</location>
        <location evidence="2">Kinetochore</location>
    </subcellularLocation>
    <subcellularLocation>
        <location evidence="1">Cytoplasm</location>
        <location evidence="1">Cytoskeleton</location>
        <location evidence="1">Spindle</location>
    </subcellularLocation>
</comment>
<dbReference type="InterPro" id="IPR042091">
    <property type="entry name" value="Ska2_N"/>
</dbReference>
<evidence type="ECO:0000256" key="9">
    <source>
        <dbReference type="ARBA" id="ARBA00022838"/>
    </source>
</evidence>
<dbReference type="Pfam" id="PF16740">
    <property type="entry name" value="SKA2"/>
    <property type="match status" value="1"/>
</dbReference>
<evidence type="ECO:0000256" key="11">
    <source>
        <dbReference type="ARBA" id="ARBA00023306"/>
    </source>
</evidence>
<keyword evidence="16" id="KW-1185">Reference proteome</keyword>
<dbReference type="RGD" id="1307084">
    <property type="gene designation" value="Ska2"/>
</dbReference>
<keyword evidence="8" id="KW-0498">Mitosis</keyword>
<gene>
    <name evidence="15" type="primary">Ska2</name>
</gene>
<accession>A0ABK0KZG7</accession>
<evidence type="ECO:0000256" key="7">
    <source>
        <dbReference type="ARBA" id="ARBA00022701"/>
    </source>
</evidence>
<dbReference type="PANTHER" id="PTHR32017">
    <property type="entry name" value="SPINDLE AND KINETOCHORE-ASSOCIATED PROTEIN 2"/>
    <property type="match status" value="1"/>
</dbReference>
<keyword evidence="10" id="KW-0206">Cytoskeleton</keyword>
<reference evidence="15" key="2">
    <citation type="submission" date="2025-08" db="UniProtKB">
        <authorList>
            <consortium name="Ensembl"/>
        </authorList>
    </citation>
    <scope>IDENTIFICATION</scope>
    <source>
        <strain evidence="15">Brown Norway</strain>
    </source>
</reference>
<keyword evidence="6" id="KW-0132">Cell division</keyword>
<dbReference type="InterPro" id="IPR026762">
    <property type="entry name" value="Ska2"/>
</dbReference>